<dbReference type="GO" id="GO:0001729">
    <property type="term" value="F:ceramide kinase activity"/>
    <property type="evidence" value="ECO:0007669"/>
    <property type="project" value="UniProtKB-EC"/>
</dbReference>
<evidence type="ECO:0000256" key="23">
    <source>
        <dbReference type="ARBA" id="ARBA00026098"/>
    </source>
</evidence>
<evidence type="ECO:0000256" key="13">
    <source>
        <dbReference type="ARBA" id="ARBA00023136"/>
    </source>
</evidence>
<keyword evidence="10" id="KW-0067">ATP-binding</keyword>
<comment type="pathway">
    <text evidence="4">Lipid metabolism; glycerolipid metabolism.</text>
</comment>
<evidence type="ECO:0000256" key="14">
    <source>
        <dbReference type="ARBA" id="ARBA00023371"/>
    </source>
</evidence>
<dbReference type="GO" id="GO:0005524">
    <property type="term" value="F:ATP binding"/>
    <property type="evidence" value="ECO:0007669"/>
    <property type="project" value="UniProtKB-KW"/>
</dbReference>
<comment type="catalytic activity">
    <reaction evidence="15">
        <text>a 1,2-diacyl-sn-glycerol + ATP = a 1,2-diacyl-sn-glycero-3-phosphate + ADP + H(+)</text>
        <dbReference type="Rhea" id="RHEA:10272"/>
        <dbReference type="ChEBI" id="CHEBI:15378"/>
        <dbReference type="ChEBI" id="CHEBI:17815"/>
        <dbReference type="ChEBI" id="CHEBI:30616"/>
        <dbReference type="ChEBI" id="CHEBI:58608"/>
        <dbReference type="ChEBI" id="CHEBI:456216"/>
        <dbReference type="EC" id="2.7.1.107"/>
    </reaction>
    <physiologicalReaction direction="left-to-right" evidence="15">
        <dbReference type="Rhea" id="RHEA:10273"/>
    </physiologicalReaction>
</comment>
<dbReference type="InterPro" id="IPR016064">
    <property type="entry name" value="NAD/diacylglycerol_kinase_sf"/>
</dbReference>
<dbReference type="GO" id="GO:0004143">
    <property type="term" value="F:ATP-dependent diacylglycerol kinase activity"/>
    <property type="evidence" value="ECO:0007669"/>
    <property type="project" value="UniProtKB-EC"/>
</dbReference>
<dbReference type="InterPro" id="IPR050187">
    <property type="entry name" value="Lipid_Phosphate_FormReg"/>
</dbReference>
<evidence type="ECO:0000256" key="5">
    <source>
        <dbReference type="ARBA" id="ARBA00012133"/>
    </source>
</evidence>
<evidence type="ECO:0000256" key="20">
    <source>
        <dbReference type="ARBA" id="ARBA00024636"/>
    </source>
</evidence>
<evidence type="ECO:0000313" key="32">
    <source>
        <dbReference type="Proteomes" id="UP000494165"/>
    </source>
</evidence>
<evidence type="ECO:0000259" key="30">
    <source>
        <dbReference type="PROSITE" id="PS50146"/>
    </source>
</evidence>
<comment type="catalytic activity">
    <reaction evidence="20">
        <text>1-hexadecanoyl-sn-glycerol + ATP = 1-hexadecanoyl-sn-glycero-3-phosphate + ADP + H(+)</text>
        <dbReference type="Rhea" id="RHEA:43308"/>
        <dbReference type="ChEBI" id="CHEBI:15378"/>
        <dbReference type="ChEBI" id="CHEBI:30616"/>
        <dbReference type="ChEBI" id="CHEBI:57518"/>
        <dbReference type="ChEBI" id="CHEBI:75542"/>
        <dbReference type="ChEBI" id="CHEBI:456216"/>
    </reaction>
    <physiologicalReaction direction="left-to-right" evidence="20">
        <dbReference type="Rhea" id="RHEA:43309"/>
    </physiologicalReaction>
</comment>
<evidence type="ECO:0000256" key="18">
    <source>
        <dbReference type="ARBA" id="ARBA00024512"/>
    </source>
</evidence>
<keyword evidence="6" id="KW-0808">Transferase</keyword>
<dbReference type="GO" id="GO:0005758">
    <property type="term" value="C:mitochondrial intermembrane space"/>
    <property type="evidence" value="ECO:0007669"/>
    <property type="project" value="UniProtKB-SubCell"/>
</dbReference>
<comment type="catalytic activity">
    <reaction evidence="27">
        <text>an N-acylsphing-4-enine + ATP = an N-acylsphing-4-enine 1-phosphate + ADP + H(+)</text>
        <dbReference type="Rhea" id="RHEA:17929"/>
        <dbReference type="ChEBI" id="CHEBI:15378"/>
        <dbReference type="ChEBI" id="CHEBI:30616"/>
        <dbReference type="ChEBI" id="CHEBI:52639"/>
        <dbReference type="ChEBI" id="CHEBI:57674"/>
        <dbReference type="ChEBI" id="CHEBI:456216"/>
        <dbReference type="EC" id="2.7.1.138"/>
    </reaction>
    <physiologicalReaction direction="left-to-right" evidence="27">
        <dbReference type="Rhea" id="RHEA:17930"/>
    </physiologicalReaction>
</comment>
<dbReference type="Proteomes" id="UP000494165">
    <property type="component" value="Unassembled WGS sequence"/>
</dbReference>
<dbReference type="SUPFAM" id="SSF111331">
    <property type="entry name" value="NAD kinase/diacylglycerol kinase-like"/>
    <property type="match status" value="1"/>
</dbReference>
<dbReference type="Pfam" id="PF00781">
    <property type="entry name" value="DAGK_cat"/>
    <property type="match status" value="1"/>
</dbReference>
<comment type="catalytic activity">
    <reaction evidence="19">
        <text>2-(5Z,8Z,11Z,14Z-eicosatetraenoyl)-glycerol + ATP = 2-(5Z,8Z,11Z,14Z-eicosatetraenoyl)-sn-glycero-3-phosphate + ADP + H(+)</text>
        <dbReference type="Rhea" id="RHEA:43316"/>
        <dbReference type="ChEBI" id="CHEBI:15378"/>
        <dbReference type="ChEBI" id="CHEBI:30616"/>
        <dbReference type="ChEBI" id="CHEBI:52392"/>
        <dbReference type="ChEBI" id="CHEBI:78209"/>
        <dbReference type="ChEBI" id="CHEBI:456216"/>
    </reaction>
    <physiologicalReaction direction="left-to-right" evidence="19">
        <dbReference type="Rhea" id="RHEA:43317"/>
    </physiologicalReaction>
</comment>
<comment type="catalytic activity">
    <reaction evidence="26">
        <text>a 2-acylglycerol + ATP = a 2-acyl-sn-glycerol 3-phosphate + ADP + H(+)</text>
        <dbReference type="Rhea" id="RHEA:39847"/>
        <dbReference type="ChEBI" id="CHEBI:15378"/>
        <dbReference type="ChEBI" id="CHEBI:17389"/>
        <dbReference type="ChEBI" id="CHEBI:30616"/>
        <dbReference type="ChEBI" id="CHEBI:64982"/>
        <dbReference type="ChEBI" id="CHEBI:456216"/>
    </reaction>
    <physiologicalReaction direction="left-to-right" evidence="26">
        <dbReference type="Rhea" id="RHEA:39848"/>
    </physiologicalReaction>
</comment>
<dbReference type="InterPro" id="IPR017438">
    <property type="entry name" value="ATP-NAD_kinase_N"/>
</dbReference>
<evidence type="ECO:0000256" key="25">
    <source>
        <dbReference type="ARBA" id="ARBA00030553"/>
    </source>
</evidence>
<evidence type="ECO:0000256" key="21">
    <source>
        <dbReference type="ARBA" id="ARBA00025749"/>
    </source>
</evidence>
<dbReference type="EC" id="2.7.1.107" evidence="5"/>
<dbReference type="EC" id="2.7.1.138" evidence="22"/>
<dbReference type="InterPro" id="IPR001206">
    <property type="entry name" value="Diacylglycerol_kinase_cat_dom"/>
</dbReference>
<evidence type="ECO:0000256" key="1">
    <source>
        <dbReference type="ARBA" id="ARBA00001946"/>
    </source>
</evidence>
<comment type="caution">
    <text evidence="31">The sequence shown here is derived from an EMBL/GenBank/DDBJ whole genome shotgun (WGS) entry which is preliminary data.</text>
</comment>
<keyword evidence="12" id="KW-0496">Mitochondrion</keyword>
<comment type="catalytic activity">
    <reaction evidence="14">
        <text>1,2-di-(9Z-octadecenoyl)-sn-glycerol + ATP = 1,2-di-(9Z-octadecenoyl)-sn-glycero-3-phosphate + ADP + H(+)</text>
        <dbReference type="Rhea" id="RHEA:40327"/>
        <dbReference type="ChEBI" id="CHEBI:15378"/>
        <dbReference type="ChEBI" id="CHEBI:30616"/>
        <dbReference type="ChEBI" id="CHEBI:52333"/>
        <dbReference type="ChEBI" id="CHEBI:74546"/>
        <dbReference type="ChEBI" id="CHEBI:456216"/>
    </reaction>
    <physiologicalReaction direction="left-to-right" evidence="14">
        <dbReference type="Rhea" id="RHEA:40328"/>
    </physiologicalReaction>
</comment>
<evidence type="ECO:0000256" key="28">
    <source>
        <dbReference type="ARBA" id="ARBA00048663"/>
    </source>
</evidence>
<keyword evidence="8" id="KW-0418">Kinase</keyword>
<evidence type="ECO:0000256" key="11">
    <source>
        <dbReference type="ARBA" id="ARBA00023098"/>
    </source>
</evidence>
<evidence type="ECO:0000256" key="22">
    <source>
        <dbReference type="ARBA" id="ARBA00026096"/>
    </source>
</evidence>
<dbReference type="InterPro" id="IPR045579">
    <property type="entry name" value="AGK_C"/>
</dbReference>
<evidence type="ECO:0000256" key="27">
    <source>
        <dbReference type="ARBA" id="ARBA00048034"/>
    </source>
</evidence>
<dbReference type="GO" id="GO:0046512">
    <property type="term" value="P:sphingosine biosynthetic process"/>
    <property type="evidence" value="ECO:0007669"/>
    <property type="project" value="TreeGrafter"/>
</dbReference>
<dbReference type="PANTHER" id="PTHR12358:SF31">
    <property type="entry name" value="ACYLGLYCEROL KINASE, MITOCHONDRIAL"/>
    <property type="match status" value="1"/>
</dbReference>
<evidence type="ECO:0000256" key="29">
    <source>
        <dbReference type="ARBA" id="ARBA00048876"/>
    </source>
</evidence>
<name>A0A8S1C8T9_9INSE</name>
<comment type="catalytic activity">
    <reaction evidence="29">
        <text>N-(hexanoyl)sphing-4-enine + ATP = N-hexanoylsphing-4-enine 1-phosphate + ADP + H(+)</text>
        <dbReference type="Rhea" id="RHEA:43312"/>
        <dbReference type="ChEBI" id="CHEBI:15378"/>
        <dbReference type="ChEBI" id="CHEBI:30616"/>
        <dbReference type="ChEBI" id="CHEBI:63867"/>
        <dbReference type="ChEBI" id="CHEBI:82959"/>
        <dbReference type="ChEBI" id="CHEBI:456216"/>
    </reaction>
    <physiologicalReaction direction="left-to-right" evidence="29">
        <dbReference type="Rhea" id="RHEA:43313"/>
    </physiologicalReaction>
</comment>
<evidence type="ECO:0000256" key="10">
    <source>
        <dbReference type="ARBA" id="ARBA00022840"/>
    </source>
</evidence>
<feature type="domain" description="DAGKc" evidence="30">
    <location>
        <begin position="57"/>
        <end position="198"/>
    </location>
</feature>
<proteinExistence type="inferred from homology"/>
<dbReference type="PANTHER" id="PTHR12358">
    <property type="entry name" value="SPHINGOSINE KINASE"/>
    <property type="match status" value="1"/>
</dbReference>
<dbReference type="Gene3D" id="3.40.50.10330">
    <property type="entry name" value="Probable inorganic polyphosphate/atp-NAD kinase, domain 1"/>
    <property type="match status" value="1"/>
</dbReference>
<gene>
    <name evidence="31" type="ORF">CLODIP_2_CD07214</name>
</gene>
<evidence type="ECO:0000256" key="19">
    <source>
        <dbReference type="ARBA" id="ARBA00024556"/>
    </source>
</evidence>
<evidence type="ECO:0000256" key="24">
    <source>
        <dbReference type="ARBA" id="ARBA00026142"/>
    </source>
</evidence>
<keyword evidence="13" id="KW-0472">Membrane</keyword>
<evidence type="ECO:0000256" key="2">
    <source>
        <dbReference type="ARBA" id="ARBA00004569"/>
    </source>
</evidence>
<reference evidence="31 32" key="1">
    <citation type="submission" date="2020-04" db="EMBL/GenBank/DDBJ databases">
        <authorList>
            <person name="Alioto T."/>
            <person name="Alioto T."/>
            <person name="Gomez Garrido J."/>
        </authorList>
    </citation>
    <scope>NUCLEOTIDE SEQUENCE [LARGE SCALE GENOMIC DNA]</scope>
</reference>
<accession>A0A8S1C8T9</accession>
<dbReference type="OrthoDB" id="9979394at2759"/>
<dbReference type="EC" id="2.7.1.94" evidence="23"/>
<evidence type="ECO:0000256" key="7">
    <source>
        <dbReference type="ARBA" id="ARBA00022741"/>
    </source>
</evidence>
<dbReference type="GO" id="GO:0046513">
    <property type="term" value="P:ceramide biosynthetic process"/>
    <property type="evidence" value="ECO:0007669"/>
    <property type="project" value="TreeGrafter"/>
</dbReference>
<keyword evidence="32" id="KW-1185">Reference proteome</keyword>
<dbReference type="GO" id="GO:0005743">
    <property type="term" value="C:mitochondrial inner membrane"/>
    <property type="evidence" value="ECO:0007669"/>
    <property type="project" value="UniProtKB-SubCell"/>
</dbReference>
<evidence type="ECO:0000256" key="12">
    <source>
        <dbReference type="ARBA" id="ARBA00023128"/>
    </source>
</evidence>
<evidence type="ECO:0000256" key="6">
    <source>
        <dbReference type="ARBA" id="ARBA00022679"/>
    </source>
</evidence>
<dbReference type="GO" id="GO:0047620">
    <property type="term" value="F:acylglycerol kinase activity"/>
    <property type="evidence" value="ECO:0007669"/>
    <property type="project" value="UniProtKB-EC"/>
</dbReference>
<evidence type="ECO:0000256" key="15">
    <source>
        <dbReference type="ARBA" id="ARBA00023411"/>
    </source>
</evidence>
<comment type="subcellular location">
    <subcellularLocation>
        <location evidence="3">Mitochondrion inner membrane</location>
        <topology evidence="3">Peripheral membrane protein</topology>
    </subcellularLocation>
    <subcellularLocation>
        <location evidence="2">Mitochondrion intermembrane space</location>
    </subcellularLocation>
</comment>
<evidence type="ECO:0000313" key="31">
    <source>
        <dbReference type="EMBL" id="CAB3368482.1"/>
    </source>
</evidence>
<comment type="catalytic activity">
    <reaction evidence="16">
        <text>1-(5Z,8Z,11Z,14Z-eicosatetraenoyl)-sn-glycerol + ATP = 1-(5Z,8Z,11Z,14Z-eicosatetraenoyl)-sn-glycero-3-phosphate + ADP + H(+)</text>
        <dbReference type="Rhea" id="RHEA:43328"/>
        <dbReference type="ChEBI" id="CHEBI:15378"/>
        <dbReference type="ChEBI" id="CHEBI:30616"/>
        <dbReference type="ChEBI" id="CHEBI:34071"/>
        <dbReference type="ChEBI" id="CHEBI:74938"/>
        <dbReference type="ChEBI" id="CHEBI:456216"/>
    </reaction>
    <physiologicalReaction direction="left-to-right" evidence="16">
        <dbReference type="Rhea" id="RHEA:43329"/>
    </physiologicalReaction>
</comment>
<evidence type="ECO:0000256" key="3">
    <source>
        <dbReference type="ARBA" id="ARBA00004637"/>
    </source>
</evidence>
<keyword evidence="7" id="KW-0547">Nucleotide-binding</keyword>
<sequence>MKILNFFKTIRNNWKKSTFAACLVAYGVDYAIEKQKVKEMMRAYCLEAVALGQTSGERPKRVTVILNPAANGRKAVKDFEKYCAPLLHLAGLTVSVVNSDNEGQIKGLMDVMDNTDCVVIAGGDGSLSEAVTGFLRRPDANSAAKKLPLGIIPLGATNQVATSIFGKYEKREQFMAEATKAVVEGNTKLVDVMKIEPKVENTETPAKPVYALGEVQWGAFRDAHVRRNRYWLYGPFRSYASMVFSWPKDELAWDCQAHIKYVKPCTGCSKCGGRHLAPEIEPPKNRRWWHSFLSKPTNFEKKADFSKIINEECGVQHELDVNTVDFSIASPNAVPTVQSTDSALQIALGQKEVGFTDFVKEGWNRVGGEAPEFQEIHTAQEVWFTPKIEEKKIKEETKEEETKAETYMRWLSIDHENFELMPMHITLQPDRLTIFCPRQKQM</sequence>
<dbReference type="Pfam" id="PF19712">
    <property type="entry name" value="AGK_C"/>
    <property type="match status" value="1"/>
</dbReference>
<comment type="catalytic activity">
    <reaction evidence="28">
        <text>a monoacylglycerol + ATP = a monoacyl-sn-glycero-3-phosphate + ADP + H(+)</text>
        <dbReference type="Rhea" id="RHEA:19293"/>
        <dbReference type="ChEBI" id="CHEBI:15378"/>
        <dbReference type="ChEBI" id="CHEBI:17408"/>
        <dbReference type="ChEBI" id="CHEBI:30616"/>
        <dbReference type="ChEBI" id="CHEBI:77589"/>
        <dbReference type="ChEBI" id="CHEBI:456216"/>
        <dbReference type="EC" id="2.7.1.94"/>
    </reaction>
    <physiologicalReaction direction="left-to-right" evidence="28">
        <dbReference type="Rhea" id="RHEA:19294"/>
    </physiologicalReaction>
</comment>
<keyword evidence="9" id="KW-0999">Mitochondrion inner membrane</keyword>
<evidence type="ECO:0000256" key="9">
    <source>
        <dbReference type="ARBA" id="ARBA00022792"/>
    </source>
</evidence>
<comment type="similarity">
    <text evidence="21">Belongs to the AGK family.</text>
</comment>
<evidence type="ECO:0000256" key="16">
    <source>
        <dbReference type="ARBA" id="ARBA00024483"/>
    </source>
</evidence>
<dbReference type="PROSITE" id="PS50146">
    <property type="entry name" value="DAGK"/>
    <property type="match status" value="1"/>
</dbReference>
<evidence type="ECO:0000256" key="4">
    <source>
        <dbReference type="ARBA" id="ARBA00005175"/>
    </source>
</evidence>
<comment type="catalytic activity">
    <reaction evidence="17">
        <text>1-(9Z-octadecenoyl)-sn-glycerol + ATP = 1-(9Z-octadecenoyl)-sn-glycero-3-phosphate + ADP + H(+)</text>
        <dbReference type="Rhea" id="RHEA:41079"/>
        <dbReference type="ChEBI" id="CHEBI:15378"/>
        <dbReference type="ChEBI" id="CHEBI:30616"/>
        <dbReference type="ChEBI" id="CHEBI:74544"/>
        <dbReference type="ChEBI" id="CHEBI:75757"/>
        <dbReference type="ChEBI" id="CHEBI:456216"/>
    </reaction>
    <physiologicalReaction direction="left-to-right" evidence="17">
        <dbReference type="Rhea" id="RHEA:41080"/>
    </physiologicalReaction>
</comment>
<dbReference type="EMBL" id="CADEPI010000038">
    <property type="protein sequence ID" value="CAB3368482.1"/>
    <property type="molecule type" value="Genomic_DNA"/>
</dbReference>
<comment type="cofactor">
    <cofactor evidence="1">
        <name>Mg(2+)</name>
        <dbReference type="ChEBI" id="CHEBI:18420"/>
    </cofactor>
</comment>
<evidence type="ECO:0000256" key="17">
    <source>
        <dbReference type="ARBA" id="ARBA00024505"/>
    </source>
</evidence>
<evidence type="ECO:0000256" key="8">
    <source>
        <dbReference type="ARBA" id="ARBA00022777"/>
    </source>
</evidence>
<dbReference type="SMART" id="SM00046">
    <property type="entry name" value="DAGKc"/>
    <property type="match status" value="1"/>
</dbReference>
<keyword evidence="11" id="KW-0443">Lipid metabolism</keyword>
<organism evidence="31 32">
    <name type="scientific">Cloeon dipterum</name>
    <dbReference type="NCBI Taxonomy" id="197152"/>
    <lineage>
        <taxon>Eukaryota</taxon>
        <taxon>Metazoa</taxon>
        <taxon>Ecdysozoa</taxon>
        <taxon>Arthropoda</taxon>
        <taxon>Hexapoda</taxon>
        <taxon>Insecta</taxon>
        <taxon>Pterygota</taxon>
        <taxon>Palaeoptera</taxon>
        <taxon>Ephemeroptera</taxon>
        <taxon>Pisciforma</taxon>
        <taxon>Baetidae</taxon>
        <taxon>Cloeon</taxon>
    </lineage>
</organism>
<protein>
    <recommendedName>
        <fullName evidence="24">Acylglycerol kinase, mitochondrial</fullName>
        <ecNumber evidence="5">2.7.1.107</ecNumber>
        <ecNumber evidence="22">2.7.1.138</ecNumber>
        <ecNumber evidence="23">2.7.1.94</ecNumber>
    </recommendedName>
    <alternativeName>
        <fullName evidence="25">Multiple substrate lipid kinase</fullName>
    </alternativeName>
</protein>
<evidence type="ECO:0000256" key="26">
    <source>
        <dbReference type="ARBA" id="ARBA00044480"/>
    </source>
</evidence>
<comment type="catalytic activity">
    <reaction evidence="18">
        <text>a 1-acyl-sn-glycerol + ATP = a 1-acyl-sn-glycero-3-phosphate + ADP + H(+)</text>
        <dbReference type="Rhea" id="RHEA:33747"/>
        <dbReference type="ChEBI" id="CHEBI:15378"/>
        <dbReference type="ChEBI" id="CHEBI:30616"/>
        <dbReference type="ChEBI" id="CHEBI:57970"/>
        <dbReference type="ChEBI" id="CHEBI:64683"/>
        <dbReference type="ChEBI" id="CHEBI:456216"/>
    </reaction>
    <physiologicalReaction direction="left-to-right" evidence="18">
        <dbReference type="Rhea" id="RHEA:33748"/>
    </physiologicalReaction>
</comment>
<dbReference type="AlphaFoldDB" id="A0A8S1C8T9"/>